<dbReference type="Pfam" id="PF03061">
    <property type="entry name" value="4HBT"/>
    <property type="match status" value="1"/>
</dbReference>
<dbReference type="Proteomes" id="UP001161757">
    <property type="component" value="Unassembled WGS sequence"/>
</dbReference>
<reference evidence="2" key="1">
    <citation type="submission" date="2023-01" db="EMBL/GenBank/DDBJ databases">
        <title>Exophiala dermititidis isolated from Cystic Fibrosis Patient.</title>
        <authorList>
            <person name="Kurbessoian T."/>
            <person name="Crocker A."/>
            <person name="Murante D."/>
            <person name="Hogan D.A."/>
            <person name="Stajich J.E."/>
        </authorList>
    </citation>
    <scope>NUCLEOTIDE SEQUENCE</scope>
    <source>
        <strain evidence="2">Ex8</strain>
    </source>
</reference>
<dbReference type="EMBL" id="JAJGCB010000001">
    <property type="protein sequence ID" value="KAJ8995570.1"/>
    <property type="molecule type" value="Genomic_DNA"/>
</dbReference>
<organism evidence="2 3">
    <name type="scientific">Exophiala dermatitidis</name>
    <name type="common">Black yeast-like fungus</name>
    <name type="synonym">Wangiella dermatitidis</name>
    <dbReference type="NCBI Taxonomy" id="5970"/>
    <lineage>
        <taxon>Eukaryota</taxon>
        <taxon>Fungi</taxon>
        <taxon>Dikarya</taxon>
        <taxon>Ascomycota</taxon>
        <taxon>Pezizomycotina</taxon>
        <taxon>Eurotiomycetes</taxon>
        <taxon>Chaetothyriomycetidae</taxon>
        <taxon>Chaetothyriales</taxon>
        <taxon>Herpotrichiellaceae</taxon>
        <taxon>Exophiala</taxon>
    </lineage>
</organism>
<dbReference type="PANTHER" id="PTHR47260:SF6">
    <property type="entry name" value="THIOESTERASE DOMAIN-CONTAINING PROTEIN"/>
    <property type="match status" value="1"/>
</dbReference>
<sequence length="210" mass="22955">MSPSPSLPNIPQSAQEEVSVFSSIPWCHRILSDPEWRVEQCTSRVLKPQTREDALLSQSLKSNDTIKGWVSLYKRPQNTTANSTNTNPTTTTPPNLTTEILTLLSLQPGLNGYPGVCHGGIVATILDEVMSILVTRCRNSQGVRGDNVTADLHLTYVKPVPTPAVVLCRAKINDIKGRKYYVDGQIVDGESGTVLAKADALFITVQKEKL</sequence>
<protein>
    <recommendedName>
        <fullName evidence="1">Thioesterase domain-containing protein</fullName>
    </recommendedName>
</protein>
<dbReference type="Gene3D" id="3.10.129.10">
    <property type="entry name" value="Hotdog Thioesterase"/>
    <property type="match status" value="1"/>
</dbReference>
<accession>A0AAN6F163</accession>
<dbReference type="InterPro" id="IPR052061">
    <property type="entry name" value="PTE-AB_protein"/>
</dbReference>
<dbReference type="PANTHER" id="PTHR47260">
    <property type="entry name" value="UPF0644 PROTEIN PB2B4.06"/>
    <property type="match status" value="1"/>
</dbReference>
<dbReference type="InterPro" id="IPR006683">
    <property type="entry name" value="Thioestr_dom"/>
</dbReference>
<feature type="domain" description="Thioesterase" evidence="1">
    <location>
        <begin position="115"/>
        <end position="193"/>
    </location>
</feature>
<gene>
    <name evidence="2" type="ORF">HRR80_000336</name>
</gene>
<dbReference type="AlphaFoldDB" id="A0AAN6F163"/>
<name>A0AAN6F163_EXODE</name>
<dbReference type="SUPFAM" id="SSF54637">
    <property type="entry name" value="Thioesterase/thiol ester dehydrase-isomerase"/>
    <property type="match status" value="1"/>
</dbReference>
<proteinExistence type="predicted"/>
<dbReference type="InterPro" id="IPR029069">
    <property type="entry name" value="HotDog_dom_sf"/>
</dbReference>
<evidence type="ECO:0000313" key="2">
    <source>
        <dbReference type="EMBL" id="KAJ8995570.1"/>
    </source>
</evidence>
<dbReference type="CDD" id="cd03443">
    <property type="entry name" value="PaaI_thioesterase"/>
    <property type="match status" value="1"/>
</dbReference>
<comment type="caution">
    <text evidence="2">The sequence shown here is derived from an EMBL/GenBank/DDBJ whole genome shotgun (WGS) entry which is preliminary data.</text>
</comment>
<evidence type="ECO:0000313" key="3">
    <source>
        <dbReference type="Proteomes" id="UP001161757"/>
    </source>
</evidence>
<evidence type="ECO:0000259" key="1">
    <source>
        <dbReference type="Pfam" id="PF03061"/>
    </source>
</evidence>